<gene>
    <name evidence="4" type="ORF">CVT24_000429</name>
</gene>
<dbReference type="Pfam" id="PF03372">
    <property type="entry name" value="Exo_endo_phos"/>
    <property type="match status" value="1"/>
</dbReference>
<dbReference type="GO" id="GO:0003824">
    <property type="term" value="F:catalytic activity"/>
    <property type="evidence" value="ECO:0007669"/>
    <property type="project" value="InterPro"/>
</dbReference>
<dbReference type="Pfam" id="PF00078">
    <property type="entry name" value="RVT_1"/>
    <property type="match status" value="1"/>
</dbReference>
<comment type="caution">
    <text evidence="4">The sequence shown here is derived from an EMBL/GenBank/DDBJ whole genome shotgun (WGS) entry which is preliminary data.</text>
</comment>
<evidence type="ECO:0000256" key="2">
    <source>
        <dbReference type="SAM" id="MobiDB-lite"/>
    </source>
</evidence>
<evidence type="ECO:0000313" key="5">
    <source>
        <dbReference type="Proteomes" id="UP000284842"/>
    </source>
</evidence>
<dbReference type="EMBL" id="NHTK01005761">
    <property type="protein sequence ID" value="PPQ74327.1"/>
    <property type="molecule type" value="Genomic_DNA"/>
</dbReference>
<dbReference type="SUPFAM" id="SSF56219">
    <property type="entry name" value="DNase I-like"/>
    <property type="match status" value="1"/>
</dbReference>
<feature type="region of interest" description="Disordered" evidence="2">
    <location>
        <begin position="1220"/>
        <end position="1252"/>
    </location>
</feature>
<dbReference type="CDD" id="cd01650">
    <property type="entry name" value="RT_nLTR_like"/>
    <property type="match status" value="1"/>
</dbReference>
<dbReference type="SUPFAM" id="SSF56672">
    <property type="entry name" value="DNA/RNA polymerases"/>
    <property type="match status" value="1"/>
</dbReference>
<dbReference type="InParanoid" id="A0A409W717"/>
<evidence type="ECO:0000256" key="1">
    <source>
        <dbReference type="SAM" id="Coils"/>
    </source>
</evidence>
<feature type="compositionally biased region" description="Low complexity" evidence="2">
    <location>
        <begin position="1"/>
        <end position="10"/>
    </location>
</feature>
<dbReference type="PROSITE" id="PS50878">
    <property type="entry name" value="RT_POL"/>
    <property type="match status" value="1"/>
</dbReference>
<dbReference type="Gene3D" id="3.60.10.10">
    <property type="entry name" value="Endonuclease/exonuclease/phosphatase"/>
    <property type="match status" value="1"/>
</dbReference>
<dbReference type="InterPro" id="IPR005135">
    <property type="entry name" value="Endo/exonuclease/phosphatase"/>
</dbReference>
<dbReference type="PANTHER" id="PTHR19446">
    <property type="entry name" value="REVERSE TRANSCRIPTASES"/>
    <property type="match status" value="1"/>
</dbReference>
<dbReference type="InterPro" id="IPR000477">
    <property type="entry name" value="RT_dom"/>
</dbReference>
<dbReference type="Proteomes" id="UP000284842">
    <property type="component" value="Unassembled WGS sequence"/>
</dbReference>
<evidence type="ECO:0000313" key="4">
    <source>
        <dbReference type="EMBL" id="PPQ74327.1"/>
    </source>
</evidence>
<feature type="compositionally biased region" description="Polar residues" evidence="2">
    <location>
        <begin position="22"/>
        <end position="35"/>
    </location>
</feature>
<protein>
    <recommendedName>
        <fullName evidence="3">Reverse transcriptase domain-containing protein</fullName>
    </recommendedName>
</protein>
<proteinExistence type="predicted"/>
<dbReference type="InterPro" id="IPR043502">
    <property type="entry name" value="DNA/RNA_pol_sf"/>
</dbReference>
<dbReference type="STRING" id="181874.A0A409W717"/>
<dbReference type="CDD" id="cd09076">
    <property type="entry name" value="L1-EN"/>
    <property type="match status" value="1"/>
</dbReference>
<feature type="domain" description="Reverse transcriptase" evidence="3">
    <location>
        <begin position="637"/>
        <end position="925"/>
    </location>
</feature>
<keyword evidence="1" id="KW-0175">Coiled coil</keyword>
<feature type="coiled-coil region" evidence="1">
    <location>
        <begin position="413"/>
        <end position="440"/>
    </location>
</feature>
<dbReference type="OrthoDB" id="3047174at2759"/>
<name>A0A409W717_9AGAR</name>
<sequence length="1726" mass="197432">MLHGLGTPLTGTGGSEDPAVGHNSNEGTGEDGNSTPAARRAAPPVEPEHHNIHSPSMGGTHLADAQPEIPVAPANQNTRSPKKTKAYLNIGTLNMNGGGAMPPSGKWPHMNQIVRENNLDVLCVQESHLTPPKVESLHQNFHRLHIINSYDPQQTNAKGVAIILNKHRTRWKEATSAEIIPGRAVLITIPVHLQRKLTILAIYAPNSDAEQVTLWQDLRESFEDERRGLRKPDIMLGDFNLVENRIDRTSRRPDHGEAVRSLQSLTSDLHLFDQWREDNPGIHEFTYLQKATGAQSRIDRIYVKHDIARHCCHWKNKHSGIESDHKLLTMKIDMPEMPFIGKGRWMIPPIALLHRPLIAEIKRLGETTLARLTEAQQTRAQDEYPPQKAHAALKEKIIALARDHIRKSIPKIHKQIDEKEHELKRVLRNLEHKNSEENDKHHAQAAVLEEELAGLYKLVHMKKRSEIQAKYWRDTETISKAWSSINREIRPTETIYRLRKPSTGQDDDAEYETKTEAMANLAAHYHRDLQNKDISEEQHPGQRQNTITRCLATIEQHLDPDEADLMGRDITEQEIESAIRILPNGKSPGPDGIPLELYQLLLEEAEADSKAKQDDATVPYFNIKAYLKIIIDDVARRPTTITPDTTNFADGWMCPLYKKNDRAEIANYRPITVLNTDYKIMTRALTTRMNGIAGKLIHPDQTGFMKGRHIEDQTDLTHMLTHLCEVKSVNGAIICLDQEKAYDKIRHDYLWKVLKTFKFPTSFIKMVQNLYANAHTRVMINGVMSEPFQVKRGVRQGDPLSCLLFNLAIEPLAEQLRKSSLRGLTIGNAERIVASLFADDTTVYLSENDNIADLYTLLEEWCKASGAKFNTSKTEIIPLGEETYRSNLRIWRAMAPHQNQIDPSIRIAGDGEATRVLGAWIGNRVDNEAIWQKKVNEITRVLERWNRGHPSQDGRRLIISMFVGGKTQYLTRVQGMPTNIEHKIEKIIRDFMWDKTGTERYHPPVGMDTLTEMQESGGRKVIDIKARNEAIDLMRLRSYLKEPHLRPRWTKVADELLSRAASGRQAQRIPHTHENTFLQKWDPTKRQSNALPAILQKMLKSAKKYNVCFDPPKLDENTKRQMPIWHHVGTEPNSRLPVNGAIARCIMTNHGVKTTGQMETLATTSWPETHTPNNECECIKCMEMENTHECRHPHACTALAKKHIEALGEKWKPKSHINLAPTEEDEENPNSQTTTIYPSDPKPSPNPNKTISQGFRAFTRKYEGPEADPTPIREETEADEHPTHVEVAIECMNQGTEDAAVQVALWYHSNNAQTLNETLRMNRYYVTEESGIIMAAIWIMKKSKRGRLTIESKRNQMAHVLTSRGPKAEDTNMVGMDDKHILRNALTLLRLREGPTIFKRGICDRAAEQLKECIPEQCTMVDHARLSEPHIQITTGMKLATATQSQIYQCIKEYNCENKLRRNEDQCHINNQKNTNRPATKRRLSITRACIADRDSGRKPDDRNIWKSLRNKNISKKIRAFMWLAMHDGQKVGHYWDKIPNYEHRAACRDCGTTETMDHILTECKNTGQDHIWRLVRNIFNEKQITWEGPKLGDMLGCGLGTNRKKNNIKDKGKSRLRTIIITESMHLIWKLRCEWRIGRNEDEEKKHTKAEIINKWHSTINTRLKIDCILTDKRIHGKKALDYRLIHHTWAGTLKTEGDTGMDWRESGVLVGIKNYEIEPHTRSA</sequence>
<evidence type="ECO:0000259" key="3">
    <source>
        <dbReference type="PROSITE" id="PS50878"/>
    </source>
</evidence>
<feature type="region of interest" description="Disordered" evidence="2">
    <location>
        <begin position="1"/>
        <end position="64"/>
    </location>
</feature>
<reference evidence="4 5" key="1">
    <citation type="journal article" date="2018" name="Evol. Lett.">
        <title>Horizontal gene cluster transfer increased hallucinogenic mushroom diversity.</title>
        <authorList>
            <person name="Reynolds H.T."/>
            <person name="Vijayakumar V."/>
            <person name="Gluck-Thaler E."/>
            <person name="Korotkin H.B."/>
            <person name="Matheny P.B."/>
            <person name="Slot J.C."/>
        </authorList>
    </citation>
    <scope>NUCLEOTIDE SEQUENCE [LARGE SCALE GENOMIC DNA]</scope>
    <source>
        <strain evidence="4 5">2629</strain>
    </source>
</reference>
<dbReference type="InterPro" id="IPR036691">
    <property type="entry name" value="Endo/exonu/phosph_ase_sf"/>
</dbReference>
<accession>A0A409W717</accession>
<organism evidence="4 5">
    <name type="scientific">Panaeolus cyanescens</name>
    <dbReference type="NCBI Taxonomy" id="181874"/>
    <lineage>
        <taxon>Eukaryota</taxon>
        <taxon>Fungi</taxon>
        <taxon>Dikarya</taxon>
        <taxon>Basidiomycota</taxon>
        <taxon>Agaricomycotina</taxon>
        <taxon>Agaricomycetes</taxon>
        <taxon>Agaricomycetidae</taxon>
        <taxon>Agaricales</taxon>
        <taxon>Agaricineae</taxon>
        <taxon>Galeropsidaceae</taxon>
        <taxon>Panaeolus</taxon>
    </lineage>
</organism>
<keyword evidence="5" id="KW-1185">Reference proteome</keyword>